<dbReference type="PANTHER" id="PTHR43465:SF2">
    <property type="entry name" value="DUF1680 DOMAIN PROTEIN (AFU_ORTHOLOGUE AFUA_1G08910)"/>
    <property type="match status" value="1"/>
</dbReference>
<dbReference type="InterPro" id="IPR049046">
    <property type="entry name" value="Beta-AFase-like_GH127_middle"/>
</dbReference>
<organism evidence="4 5">
    <name type="scientific">Nesterenkonia salmonea</name>
    <dbReference type="NCBI Taxonomy" id="1804987"/>
    <lineage>
        <taxon>Bacteria</taxon>
        <taxon>Bacillati</taxon>
        <taxon>Actinomycetota</taxon>
        <taxon>Actinomycetes</taxon>
        <taxon>Micrococcales</taxon>
        <taxon>Micrococcaceae</taxon>
        <taxon>Nesterenkonia</taxon>
    </lineage>
</organism>
<dbReference type="RefSeq" id="WP_138251500.1">
    <property type="nucleotide sequence ID" value="NZ_VAVZ01000001.1"/>
</dbReference>
<feature type="domain" description="Non-reducing end beta-L-arabinofuranosidase-like GH127 catalytic" evidence="1">
    <location>
        <begin position="26"/>
        <end position="420"/>
    </location>
</feature>
<dbReference type="InterPro" id="IPR012878">
    <property type="entry name" value="Beta-AFase-like_GH127_cat"/>
</dbReference>
<dbReference type="EMBL" id="VAVZ01000001">
    <property type="protein sequence ID" value="TLQ01421.1"/>
    <property type="molecule type" value="Genomic_DNA"/>
</dbReference>
<dbReference type="Pfam" id="PF07944">
    <property type="entry name" value="Beta-AFase-like_GH127_cat"/>
    <property type="match status" value="1"/>
</dbReference>
<dbReference type="AlphaFoldDB" id="A0A5R9BN78"/>
<feature type="domain" description="Non-reducing end beta-L-arabinofuranosidase-like GH127 C-terminal" evidence="3">
    <location>
        <begin position="531"/>
        <end position="649"/>
    </location>
</feature>
<comment type="caution">
    <text evidence="4">The sequence shown here is derived from an EMBL/GenBank/DDBJ whole genome shotgun (WGS) entry which is preliminary data.</text>
</comment>
<sequence length="655" mass="71406">MSTLDPALGGPVMPTRSALTPLTPDQVRITGGFWGDLQKLAAEEIIDHALGMMERHGWLANFDRAAAGTLTGKATGMWFVDSETYKILEAMAWTLGQHPNDELERKYHALVARVAAAQEPDGYLHTYFGRKGQQPRWSDMELGHELYCFGHLIQAAVARLRTGHDDQLVHVARRVADHVLTEFSGPQARSGICGHAEIEMALAELGRATGEQKYLDMARTFVERHGDQTLTPWQNGTRTYYQDDIRVRDTQVLAGHAVRALYLASGAADVALECDDAELASAVHTQWQNTVAARTYITGGMGSTQIGEAFGEDFQLPADTSYAETCAGVASVMLSWRMLLAHGGAEYAELIERTLLNNVLVSPAEDGRAFFYANTHHLRTAPEAQDDSDALHAGGGSGLRKSWFATSCCPTNIARTLASIHLYIATTRGDALQIHQYADAEFAVPLLGETLKVQMSTAYPQSDRIVLEVTEAPAAEVALELRIPAWAQGTEGLSLTLHGDSLPLRLTDGRAEVRRRFTPGDRLTLTLPREPRLVCPDPRIDAVRGTCAVERGPWVMALEDLDIEPAEGAPPHTGDTPPATVNEVSLDPAIAPSPVGEDSVRIGLQRLSAAPSWPYGQAGTTDPEPLTAVMRPYRTWARRGPTTMRIFLPRVTDTA</sequence>
<evidence type="ECO:0000259" key="1">
    <source>
        <dbReference type="Pfam" id="PF07944"/>
    </source>
</evidence>
<evidence type="ECO:0000313" key="4">
    <source>
        <dbReference type="EMBL" id="TLQ01421.1"/>
    </source>
</evidence>
<dbReference type="InterPro" id="IPR049049">
    <property type="entry name" value="Beta-AFase-like_GH127_C"/>
</dbReference>
<dbReference type="Proteomes" id="UP000310458">
    <property type="component" value="Unassembled WGS sequence"/>
</dbReference>
<dbReference type="InterPro" id="IPR008928">
    <property type="entry name" value="6-hairpin_glycosidase_sf"/>
</dbReference>
<dbReference type="OrthoDB" id="9757939at2"/>
<evidence type="ECO:0000313" key="5">
    <source>
        <dbReference type="Proteomes" id="UP000310458"/>
    </source>
</evidence>
<feature type="domain" description="Non-reducing end beta-L-arabinofuranosidase-like GH127 middle" evidence="2">
    <location>
        <begin position="432"/>
        <end position="528"/>
    </location>
</feature>
<evidence type="ECO:0000259" key="2">
    <source>
        <dbReference type="Pfam" id="PF20736"/>
    </source>
</evidence>
<gene>
    <name evidence="4" type="ORF">FEF26_00080</name>
</gene>
<keyword evidence="4" id="KW-0378">Hydrolase</keyword>
<dbReference type="PANTHER" id="PTHR43465">
    <property type="entry name" value="DUF1680 DOMAIN PROTEIN (AFU_ORTHOLOGUE AFUA_1G08910)"/>
    <property type="match status" value="1"/>
</dbReference>
<dbReference type="SUPFAM" id="SSF48208">
    <property type="entry name" value="Six-hairpin glycosidases"/>
    <property type="match status" value="1"/>
</dbReference>
<protein>
    <submittedName>
        <fullName evidence="4">Glycoside hydrolase family 127 protein</fullName>
    </submittedName>
</protein>
<evidence type="ECO:0000259" key="3">
    <source>
        <dbReference type="Pfam" id="PF20737"/>
    </source>
</evidence>
<dbReference type="GO" id="GO:0005975">
    <property type="term" value="P:carbohydrate metabolic process"/>
    <property type="evidence" value="ECO:0007669"/>
    <property type="project" value="InterPro"/>
</dbReference>
<reference evidence="4 5" key="1">
    <citation type="submission" date="2019-05" db="EMBL/GenBank/DDBJ databases">
        <title>Nesterenkonia sp. GY074 isolated from the Southern Atlantic Ocean.</title>
        <authorList>
            <person name="Zhang G."/>
        </authorList>
    </citation>
    <scope>NUCLEOTIDE SEQUENCE [LARGE SCALE GENOMIC DNA]</scope>
    <source>
        <strain evidence="4 5">GY074</strain>
    </source>
</reference>
<dbReference type="InterPro" id="IPR012341">
    <property type="entry name" value="6hp_glycosidase-like_sf"/>
</dbReference>
<proteinExistence type="predicted"/>
<accession>A0A5R9BN78</accession>
<dbReference type="GO" id="GO:0016787">
    <property type="term" value="F:hydrolase activity"/>
    <property type="evidence" value="ECO:0007669"/>
    <property type="project" value="UniProtKB-KW"/>
</dbReference>
<dbReference type="InterPro" id="IPR049174">
    <property type="entry name" value="Beta-AFase-like"/>
</dbReference>
<keyword evidence="5" id="KW-1185">Reference proteome</keyword>
<dbReference type="Gene3D" id="1.50.10.10">
    <property type="match status" value="1"/>
</dbReference>
<dbReference type="Pfam" id="PF20737">
    <property type="entry name" value="Glyco_hydro127C"/>
    <property type="match status" value="1"/>
</dbReference>
<dbReference type="Pfam" id="PF20736">
    <property type="entry name" value="Glyco_hydro127M"/>
    <property type="match status" value="1"/>
</dbReference>
<name>A0A5R9BN78_9MICC</name>